<name>A0ABS3KPD3_9PROT</name>
<dbReference type="RefSeq" id="WP_207416250.1">
    <property type="nucleotide sequence ID" value="NZ_CP061177.1"/>
</dbReference>
<accession>A0ABS3KPD3</accession>
<keyword evidence="2" id="KW-0560">Oxidoreductase</keyword>
<evidence type="ECO:0000259" key="1">
    <source>
        <dbReference type="PROSITE" id="PS51819"/>
    </source>
</evidence>
<dbReference type="PANTHER" id="PTHR36110:SF2">
    <property type="entry name" value="RING-CLEAVING DIOXYGENASE MHQE-RELATED"/>
    <property type="match status" value="1"/>
</dbReference>
<evidence type="ECO:0000313" key="3">
    <source>
        <dbReference type="Proteomes" id="UP001518989"/>
    </source>
</evidence>
<feature type="domain" description="VOC" evidence="1">
    <location>
        <begin position="5"/>
        <end position="127"/>
    </location>
</feature>
<dbReference type="CDD" id="cd08347">
    <property type="entry name" value="PcpA_C_like"/>
    <property type="match status" value="1"/>
</dbReference>
<dbReference type="SUPFAM" id="SSF54593">
    <property type="entry name" value="Glyoxalase/Bleomycin resistance protein/Dihydroxybiphenyl dioxygenase"/>
    <property type="match status" value="1"/>
</dbReference>
<dbReference type="EMBL" id="JACTNG010000003">
    <property type="protein sequence ID" value="MBO1078815.1"/>
    <property type="molecule type" value="Genomic_DNA"/>
</dbReference>
<keyword evidence="2" id="KW-0223">Dioxygenase</keyword>
<keyword evidence="3" id="KW-1185">Reference proteome</keyword>
<dbReference type="Proteomes" id="UP001518989">
    <property type="component" value="Unassembled WGS sequence"/>
</dbReference>
<dbReference type="InterPro" id="IPR037523">
    <property type="entry name" value="VOC_core"/>
</dbReference>
<dbReference type="Pfam" id="PF00903">
    <property type="entry name" value="Glyoxalase"/>
    <property type="match status" value="1"/>
</dbReference>
<dbReference type="PANTHER" id="PTHR36110">
    <property type="entry name" value="RING-CLEAVING DIOXYGENASE MHQE-RELATED"/>
    <property type="match status" value="1"/>
</dbReference>
<dbReference type="PROSITE" id="PS51819">
    <property type="entry name" value="VOC"/>
    <property type="match status" value="2"/>
</dbReference>
<dbReference type="InterPro" id="IPR004360">
    <property type="entry name" value="Glyas_Fos-R_dOase_dom"/>
</dbReference>
<proteinExistence type="predicted"/>
<protein>
    <submittedName>
        <fullName evidence="2">Ring-cleaving dioxygenase</fullName>
    </submittedName>
</protein>
<feature type="domain" description="VOC" evidence="1">
    <location>
        <begin position="149"/>
        <end position="269"/>
    </location>
</feature>
<dbReference type="InterPro" id="IPR029068">
    <property type="entry name" value="Glyas_Bleomycin-R_OHBP_Dase"/>
</dbReference>
<organism evidence="2 3">
    <name type="scientific">Roseomonas haemaphysalidis</name>
    <dbReference type="NCBI Taxonomy" id="2768162"/>
    <lineage>
        <taxon>Bacteria</taxon>
        <taxon>Pseudomonadati</taxon>
        <taxon>Pseudomonadota</taxon>
        <taxon>Alphaproteobacteria</taxon>
        <taxon>Acetobacterales</taxon>
        <taxon>Roseomonadaceae</taxon>
        <taxon>Roseomonas</taxon>
    </lineage>
</organism>
<dbReference type="Gene3D" id="3.10.180.10">
    <property type="entry name" value="2,3-Dihydroxybiphenyl 1,2-Dioxygenase, domain 1"/>
    <property type="match status" value="2"/>
</dbReference>
<comment type="caution">
    <text evidence="2">The sequence shown here is derived from an EMBL/GenBank/DDBJ whole genome shotgun (WGS) entry which is preliminary data.</text>
</comment>
<sequence>MAGIGIHHVTAIAGKARGNRAFYAGVLGLRLIKRTVNFDDPGAFHLYYGDAEASPGSVITFFPWEHAAPGQLGTGEVQEIALRAPPAAMGFWQSRLAPHGAVEHTRFGETVLRLRDPDGLRLAVVPCPGVEREPAWQAEGIPPAFALRGLHGVSLLLADAAPTAAILSDVLGFATLGREGDTVRMRAVGARDSQVVDIEVSGQARAGRLGRGSVHHLAFRALDDTGQAAVAARLAEWHGIQASPQRDRAYFRSIYFREPGNVLFEVATDTPGFTVDEPLAALGQALQLPPFLEDQRDAILQRLPPLD</sequence>
<reference evidence="2 3" key="1">
    <citation type="submission" date="2020-09" db="EMBL/GenBank/DDBJ databases">
        <title>Roseomonas.</title>
        <authorList>
            <person name="Zhu W."/>
        </authorList>
    </citation>
    <scope>NUCLEOTIDE SEQUENCE [LARGE SCALE GENOMIC DNA]</scope>
    <source>
        <strain evidence="2 3">573</strain>
    </source>
</reference>
<dbReference type="InterPro" id="IPR052537">
    <property type="entry name" value="Extradiol_RC_dioxygenase"/>
</dbReference>
<gene>
    <name evidence="2" type="ORF">IAI61_07225</name>
</gene>
<dbReference type="GO" id="GO:0051213">
    <property type="term" value="F:dioxygenase activity"/>
    <property type="evidence" value="ECO:0007669"/>
    <property type="project" value="UniProtKB-KW"/>
</dbReference>
<evidence type="ECO:0000313" key="2">
    <source>
        <dbReference type="EMBL" id="MBO1078815.1"/>
    </source>
</evidence>